<dbReference type="InterPro" id="IPR032675">
    <property type="entry name" value="LRR_dom_sf"/>
</dbReference>
<feature type="domain" description="F-box/LRR-repeat protein 15/At3g58940/PEG3-like LRR" evidence="2">
    <location>
        <begin position="213"/>
        <end position="323"/>
    </location>
</feature>
<reference evidence="3 4" key="1">
    <citation type="journal article" date="2014" name="PLoS Genet.">
        <title>Analysis of the Phlebiopsis gigantea genome, transcriptome and secretome provides insight into its pioneer colonization strategies of wood.</title>
        <authorList>
            <person name="Hori C."/>
            <person name="Ishida T."/>
            <person name="Igarashi K."/>
            <person name="Samejima M."/>
            <person name="Suzuki H."/>
            <person name="Master E."/>
            <person name="Ferreira P."/>
            <person name="Ruiz-Duenas F.J."/>
            <person name="Held B."/>
            <person name="Canessa P."/>
            <person name="Larrondo L.F."/>
            <person name="Schmoll M."/>
            <person name="Druzhinina I.S."/>
            <person name="Kubicek C.P."/>
            <person name="Gaskell J.A."/>
            <person name="Kersten P."/>
            <person name="St John F."/>
            <person name="Glasner J."/>
            <person name="Sabat G."/>
            <person name="Splinter BonDurant S."/>
            <person name="Syed K."/>
            <person name="Yadav J."/>
            <person name="Mgbeahuruike A.C."/>
            <person name="Kovalchuk A."/>
            <person name="Asiegbu F.O."/>
            <person name="Lackner G."/>
            <person name="Hoffmeister D."/>
            <person name="Rencoret J."/>
            <person name="Gutierrez A."/>
            <person name="Sun H."/>
            <person name="Lindquist E."/>
            <person name="Barry K."/>
            <person name="Riley R."/>
            <person name="Grigoriev I.V."/>
            <person name="Henrissat B."/>
            <person name="Kues U."/>
            <person name="Berka R.M."/>
            <person name="Martinez A.T."/>
            <person name="Covert S.F."/>
            <person name="Blanchette R.A."/>
            <person name="Cullen D."/>
        </authorList>
    </citation>
    <scope>NUCLEOTIDE SEQUENCE [LARGE SCALE GENOMIC DNA]</scope>
    <source>
        <strain evidence="3 4">11061_1 CR5-6</strain>
    </source>
</reference>
<evidence type="ECO:0000256" key="1">
    <source>
        <dbReference type="SAM" id="Coils"/>
    </source>
</evidence>
<dbReference type="AlphaFoldDB" id="A0A0C3PVH2"/>
<dbReference type="Proteomes" id="UP000053257">
    <property type="component" value="Unassembled WGS sequence"/>
</dbReference>
<feature type="coiled-coil region" evidence="1">
    <location>
        <begin position="16"/>
        <end position="46"/>
    </location>
</feature>
<dbReference type="Pfam" id="PF24758">
    <property type="entry name" value="LRR_At5g56370"/>
    <property type="match status" value="1"/>
</dbReference>
<dbReference type="EMBL" id="KN840443">
    <property type="protein sequence ID" value="KIP11868.1"/>
    <property type="molecule type" value="Genomic_DNA"/>
</dbReference>
<proteinExistence type="predicted"/>
<dbReference type="OrthoDB" id="2804214at2759"/>
<name>A0A0C3PVH2_PHLG1</name>
<keyword evidence="4" id="KW-1185">Reference proteome</keyword>
<evidence type="ECO:0000313" key="3">
    <source>
        <dbReference type="EMBL" id="KIP11868.1"/>
    </source>
</evidence>
<dbReference type="InterPro" id="IPR055411">
    <property type="entry name" value="LRR_FXL15/At3g58940/PEG3-like"/>
</dbReference>
<dbReference type="SUPFAM" id="SSF52047">
    <property type="entry name" value="RNI-like"/>
    <property type="match status" value="1"/>
</dbReference>
<dbReference type="HOGENOM" id="CLU_591978_0_0_1"/>
<evidence type="ECO:0000313" key="4">
    <source>
        <dbReference type="Proteomes" id="UP000053257"/>
    </source>
</evidence>
<sequence length="462" mass="52580">MSSPRAMGLSELNLRYAYLEERQTRLLRELEEIREVKKQLDAERATYAPVYLVPDDVLYQILEEAYAHNSEACTLDYRCDTPMAITHVSRRWRYLALSLPKIWACIHVPTPLSKGHLPLLNLSVIRSQPLPISFSIRCRYYKSASPEIRLYMDCLALLLKSKVRSCTICTDYVDTMETLIGYLSNADKSRFGTLRLQVMGEENSLLMDGDCLSCSLRSLSLHAVRLPSPPIALHGLRELLLEYQPISLRYLHEIAIACPELTIFTTRDITTTSHGSHLEARFPSLRHLSLLEVHFSGIRDLLCWVEAPRLETLVIRDISLGSSDAQPVPVPQYRTYPTLKHISIRFPYAASHIPQFLHYTPNVVSLDLEGTNAVPLLGVMLSAEKNTFLSRLRKLTVSVAWDEQYEALFLNVVRQRKEAGEGLDEMVFGHLLLAKMDNAFLQSLSRHVTVTRLEARETSRSA</sequence>
<accession>A0A0C3PVH2</accession>
<keyword evidence="1" id="KW-0175">Coiled coil</keyword>
<protein>
    <recommendedName>
        <fullName evidence="2">F-box/LRR-repeat protein 15/At3g58940/PEG3-like LRR domain-containing protein</fullName>
    </recommendedName>
</protein>
<dbReference type="Gene3D" id="3.80.10.10">
    <property type="entry name" value="Ribonuclease Inhibitor"/>
    <property type="match status" value="1"/>
</dbReference>
<gene>
    <name evidence="3" type="ORF">PHLGIDRAFT_114186</name>
</gene>
<organism evidence="3 4">
    <name type="scientific">Phlebiopsis gigantea (strain 11061_1 CR5-6)</name>
    <name type="common">White-rot fungus</name>
    <name type="synonym">Peniophora gigantea</name>
    <dbReference type="NCBI Taxonomy" id="745531"/>
    <lineage>
        <taxon>Eukaryota</taxon>
        <taxon>Fungi</taxon>
        <taxon>Dikarya</taxon>
        <taxon>Basidiomycota</taxon>
        <taxon>Agaricomycotina</taxon>
        <taxon>Agaricomycetes</taxon>
        <taxon>Polyporales</taxon>
        <taxon>Phanerochaetaceae</taxon>
        <taxon>Phlebiopsis</taxon>
    </lineage>
</organism>
<evidence type="ECO:0000259" key="2">
    <source>
        <dbReference type="Pfam" id="PF24758"/>
    </source>
</evidence>